<protein>
    <submittedName>
        <fullName evidence="2">Flavodoxin</fullName>
    </submittedName>
</protein>
<proteinExistence type="predicted"/>
<dbReference type="SUPFAM" id="SSF52218">
    <property type="entry name" value="Flavoproteins"/>
    <property type="match status" value="1"/>
</dbReference>
<dbReference type="PROSITE" id="PS50902">
    <property type="entry name" value="FLAVODOXIN_LIKE"/>
    <property type="match status" value="1"/>
</dbReference>
<evidence type="ECO:0000313" key="3">
    <source>
        <dbReference type="Proteomes" id="UP000309016"/>
    </source>
</evidence>
<dbReference type="Pfam" id="PF12682">
    <property type="entry name" value="Flavodoxin_4"/>
    <property type="match status" value="1"/>
</dbReference>
<feature type="domain" description="Flavodoxin-like" evidence="1">
    <location>
        <begin position="40"/>
        <end position="206"/>
    </location>
</feature>
<dbReference type="Gene3D" id="3.40.50.360">
    <property type="match status" value="1"/>
</dbReference>
<evidence type="ECO:0000313" key="2">
    <source>
        <dbReference type="EMBL" id="QCY71442.1"/>
    </source>
</evidence>
<keyword evidence="3" id="KW-1185">Reference proteome</keyword>
<dbReference type="RefSeq" id="WP_139067975.1">
    <property type="nucleotide sequence ID" value="NZ_CP040812.1"/>
</dbReference>
<dbReference type="OrthoDB" id="9806505at2"/>
<dbReference type="EMBL" id="CP040812">
    <property type="protein sequence ID" value="QCY71442.1"/>
    <property type="molecule type" value="Genomic_DNA"/>
</dbReference>
<dbReference type="Proteomes" id="UP000309016">
    <property type="component" value="Chromosome"/>
</dbReference>
<dbReference type="KEGG" id="afla:FHG64_13315"/>
<sequence>MGNHLAVALLVLLWLNFSCNGKSTDQPRGEDMVEQESGKTLIVYLSRTNNTKAVAELIQSQVGGDLVELQLQDPYPENYREIVNQVDRENETGYLPPLKTGIKELNQYDTIFIGFPTWDMQLPPPMKSFLNQYTLSGKTIIPFNTNGGYGLGSSIQQIEELCPECNILETYSTRGGLERDGIYLAIEGERREEVRSQVNDWLQKIGLMQQN</sequence>
<dbReference type="GO" id="GO:0010181">
    <property type="term" value="F:FMN binding"/>
    <property type="evidence" value="ECO:0007669"/>
    <property type="project" value="InterPro"/>
</dbReference>
<dbReference type="InterPro" id="IPR029039">
    <property type="entry name" value="Flavoprotein-like_sf"/>
</dbReference>
<dbReference type="InterPro" id="IPR008254">
    <property type="entry name" value="Flavodoxin/NO_synth"/>
</dbReference>
<accession>A0A5B7X9G5</accession>
<dbReference type="PANTHER" id="PTHR39201">
    <property type="entry name" value="EXPORTED PROTEIN-RELATED"/>
    <property type="match status" value="1"/>
</dbReference>
<dbReference type="AlphaFoldDB" id="A0A5B7X9G5"/>
<organism evidence="2 3">
    <name type="scientific">Antarcticibacterium flavum</name>
    <dbReference type="NCBI Taxonomy" id="2058175"/>
    <lineage>
        <taxon>Bacteria</taxon>
        <taxon>Pseudomonadati</taxon>
        <taxon>Bacteroidota</taxon>
        <taxon>Flavobacteriia</taxon>
        <taxon>Flavobacteriales</taxon>
        <taxon>Flavobacteriaceae</taxon>
        <taxon>Antarcticibacterium</taxon>
    </lineage>
</organism>
<reference evidence="2 3" key="1">
    <citation type="submission" date="2019-06" db="EMBL/GenBank/DDBJ databases">
        <title>Complete genome sequence of Antarcticibacterium flavum KCTC 52984T from an Antarctic marine sediment.</title>
        <authorList>
            <person name="Lee Y.M."/>
            <person name="Shin S.C."/>
        </authorList>
    </citation>
    <scope>NUCLEOTIDE SEQUENCE [LARGE SCALE GENOMIC DNA]</scope>
    <source>
        <strain evidence="2 3">KCTC 52984</strain>
    </source>
</reference>
<name>A0A5B7X9G5_9FLAO</name>
<dbReference type="PANTHER" id="PTHR39201:SF1">
    <property type="entry name" value="FLAVODOXIN-LIKE DOMAIN-CONTAINING PROTEIN"/>
    <property type="match status" value="1"/>
</dbReference>
<gene>
    <name evidence="2" type="ORF">FHG64_13315</name>
</gene>
<evidence type="ECO:0000259" key="1">
    <source>
        <dbReference type="PROSITE" id="PS50902"/>
    </source>
</evidence>